<sequence length="69" mass="7023">MTRGVVGSTDEVVGTTAIVVGAIDVIETPGVAVEAGNVVGWVVVVDALEVIGTVDVEEISTTCNNFQGY</sequence>
<gene>
    <name evidence="1" type="ORF">Pmar_PMAR000550</name>
</gene>
<proteinExistence type="predicted"/>
<evidence type="ECO:0000313" key="1">
    <source>
        <dbReference type="EMBL" id="EER03313.1"/>
    </source>
</evidence>
<reference evidence="1 2" key="1">
    <citation type="submission" date="2008-07" db="EMBL/GenBank/DDBJ databases">
        <authorList>
            <person name="El-Sayed N."/>
            <person name="Caler E."/>
            <person name="Inman J."/>
            <person name="Amedeo P."/>
            <person name="Hass B."/>
            <person name="Wortman J."/>
        </authorList>
    </citation>
    <scope>NUCLEOTIDE SEQUENCE [LARGE SCALE GENOMIC DNA]</scope>
    <source>
        <strain evidence="2">ATCC 50983 / TXsc</strain>
    </source>
</reference>
<accession>C5LIX8</accession>
<organism evidence="2">
    <name type="scientific">Perkinsus marinus (strain ATCC 50983 / TXsc)</name>
    <dbReference type="NCBI Taxonomy" id="423536"/>
    <lineage>
        <taxon>Eukaryota</taxon>
        <taxon>Sar</taxon>
        <taxon>Alveolata</taxon>
        <taxon>Perkinsozoa</taxon>
        <taxon>Perkinsea</taxon>
        <taxon>Perkinsida</taxon>
        <taxon>Perkinsidae</taxon>
        <taxon>Perkinsus</taxon>
    </lineage>
</organism>
<dbReference type="GeneID" id="9047324"/>
<dbReference type="AlphaFoldDB" id="C5LIX8"/>
<dbReference type="EMBL" id="GG682245">
    <property type="protein sequence ID" value="EER03313.1"/>
    <property type="molecule type" value="Genomic_DNA"/>
</dbReference>
<dbReference type="InParanoid" id="C5LIX8"/>
<keyword evidence="2" id="KW-1185">Reference proteome</keyword>
<dbReference type="RefSeq" id="XP_002771497.1">
    <property type="nucleotide sequence ID" value="XM_002771451.1"/>
</dbReference>
<dbReference type="Proteomes" id="UP000007800">
    <property type="component" value="Unassembled WGS sequence"/>
</dbReference>
<evidence type="ECO:0000313" key="2">
    <source>
        <dbReference type="Proteomes" id="UP000007800"/>
    </source>
</evidence>
<protein>
    <submittedName>
        <fullName evidence="1">Uncharacterized protein</fullName>
    </submittedName>
</protein>
<name>C5LIX8_PERM5</name>